<accession>A0A517ZCQ4</accession>
<proteinExistence type="predicted"/>
<organism evidence="1 2">
    <name type="scientific">Maioricimonas rarisocia</name>
    <dbReference type="NCBI Taxonomy" id="2528026"/>
    <lineage>
        <taxon>Bacteria</taxon>
        <taxon>Pseudomonadati</taxon>
        <taxon>Planctomycetota</taxon>
        <taxon>Planctomycetia</taxon>
        <taxon>Planctomycetales</taxon>
        <taxon>Planctomycetaceae</taxon>
        <taxon>Maioricimonas</taxon>
    </lineage>
</organism>
<dbReference type="Proteomes" id="UP000320496">
    <property type="component" value="Chromosome"/>
</dbReference>
<sequence>MRQVKLFKSIEAEVSALEAEINHWIRESGVNVLRIHGNIAPQSESASGGSSKSMTRYAPSDILIIVEYETA</sequence>
<dbReference type="RefSeq" id="WP_145371465.1">
    <property type="nucleotide sequence ID" value="NZ_CP036275.1"/>
</dbReference>
<dbReference type="KEGG" id="mri:Mal4_46300"/>
<protein>
    <submittedName>
        <fullName evidence="1">Uncharacterized protein</fullName>
    </submittedName>
</protein>
<keyword evidence="2" id="KW-1185">Reference proteome</keyword>
<evidence type="ECO:0000313" key="1">
    <source>
        <dbReference type="EMBL" id="QDU40274.1"/>
    </source>
</evidence>
<evidence type="ECO:0000313" key="2">
    <source>
        <dbReference type="Proteomes" id="UP000320496"/>
    </source>
</evidence>
<gene>
    <name evidence="1" type="ORF">Mal4_46300</name>
</gene>
<dbReference type="OrthoDB" id="283412at2"/>
<name>A0A517ZCQ4_9PLAN</name>
<dbReference type="AlphaFoldDB" id="A0A517ZCQ4"/>
<dbReference type="EMBL" id="CP036275">
    <property type="protein sequence ID" value="QDU40274.1"/>
    <property type="molecule type" value="Genomic_DNA"/>
</dbReference>
<reference evidence="1 2" key="1">
    <citation type="submission" date="2019-02" db="EMBL/GenBank/DDBJ databases">
        <title>Deep-cultivation of Planctomycetes and their phenomic and genomic characterization uncovers novel biology.</title>
        <authorList>
            <person name="Wiegand S."/>
            <person name="Jogler M."/>
            <person name="Boedeker C."/>
            <person name="Pinto D."/>
            <person name="Vollmers J."/>
            <person name="Rivas-Marin E."/>
            <person name="Kohn T."/>
            <person name="Peeters S.H."/>
            <person name="Heuer A."/>
            <person name="Rast P."/>
            <person name="Oberbeckmann S."/>
            <person name="Bunk B."/>
            <person name="Jeske O."/>
            <person name="Meyerdierks A."/>
            <person name="Storesund J.E."/>
            <person name="Kallscheuer N."/>
            <person name="Luecker S."/>
            <person name="Lage O.M."/>
            <person name="Pohl T."/>
            <person name="Merkel B.J."/>
            <person name="Hornburger P."/>
            <person name="Mueller R.-W."/>
            <person name="Bruemmer F."/>
            <person name="Labrenz M."/>
            <person name="Spormann A.M."/>
            <person name="Op den Camp H."/>
            <person name="Overmann J."/>
            <person name="Amann R."/>
            <person name="Jetten M.S.M."/>
            <person name="Mascher T."/>
            <person name="Medema M.H."/>
            <person name="Devos D.P."/>
            <person name="Kaster A.-K."/>
            <person name="Ovreas L."/>
            <person name="Rohde M."/>
            <person name="Galperin M.Y."/>
            <person name="Jogler C."/>
        </authorList>
    </citation>
    <scope>NUCLEOTIDE SEQUENCE [LARGE SCALE GENOMIC DNA]</scope>
    <source>
        <strain evidence="1 2">Mal4</strain>
    </source>
</reference>